<accession>A0ABX5WTU5</accession>
<dbReference type="EMBL" id="CP041614">
    <property type="protein sequence ID" value="QDO82429.1"/>
    <property type="molecule type" value="Genomic_DNA"/>
</dbReference>
<sequence length="173" mass="19745">MKVMISTLLSLFLLSFSAVADTTAFGLTLGKTTETELKKIYRAKLTGVNQLINGNIYSIPVNQLGIEGARNAFAIFDTDLTLSFIKIEFRQSRFEALNQILSRKYTLTEQRNIPFFGNKHAFYKHENAVIELVAPHLSDIAILSYITNEYVKEYQTIESEKRKRNKASELEKL</sequence>
<protein>
    <submittedName>
        <fullName evidence="2">Uncharacterized protein</fullName>
    </submittedName>
</protein>
<dbReference type="Proteomes" id="UP000315947">
    <property type="component" value="Chromosome"/>
</dbReference>
<feature type="signal peptide" evidence="1">
    <location>
        <begin position="1"/>
        <end position="20"/>
    </location>
</feature>
<evidence type="ECO:0000313" key="2">
    <source>
        <dbReference type="EMBL" id="QDO82429.1"/>
    </source>
</evidence>
<organism evidence="2 3">
    <name type="scientific">Shewanella psychropiezotolerans</name>
    <dbReference type="NCBI Taxonomy" id="2593655"/>
    <lineage>
        <taxon>Bacteria</taxon>
        <taxon>Pseudomonadati</taxon>
        <taxon>Pseudomonadota</taxon>
        <taxon>Gammaproteobacteria</taxon>
        <taxon>Alteromonadales</taxon>
        <taxon>Shewanellaceae</taxon>
        <taxon>Shewanella</taxon>
    </lineage>
</organism>
<proteinExistence type="predicted"/>
<keyword evidence="3" id="KW-1185">Reference proteome</keyword>
<feature type="chain" id="PRO_5045894195" evidence="1">
    <location>
        <begin position="21"/>
        <end position="173"/>
    </location>
</feature>
<name>A0ABX5WTU5_9GAMM</name>
<gene>
    <name evidence="2" type="ORF">FM037_03185</name>
</gene>
<reference evidence="2 3" key="1">
    <citation type="submission" date="2019-07" db="EMBL/GenBank/DDBJ databases">
        <title>Shewanella sp. YLB-06 whole genomic sequence.</title>
        <authorList>
            <person name="Yu L."/>
        </authorList>
    </citation>
    <scope>NUCLEOTIDE SEQUENCE [LARGE SCALE GENOMIC DNA]</scope>
    <source>
        <strain evidence="2 3">YLB-06</strain>
    </source>
</reference>
<evidence type="ECO:0000313" key="3">
    <source>
        <dbReference type="Proteomes" id="UP000315947"/>
    </source>
</evidence>
<evidence type="ECO:0000256" key="1">
    <source>
        <dbReference type="SAM" id="SignalP"/>
    </source>
</evidence>
<dbReference type="RefSeq" id="WP_144044818.1">
    <property type="nucleotide sequence ID" value="NZ_CP041614.1"/>
</dbReference>
<keyword evidence="1" id="KW-0732">Signal</keyword>